<comment type="caution">
    <text evidence="4">The sequence shown here is derived from an EMBL/GenBank/DDBJ whole genome shotgun (WGS) entry which is preliminary data.</text>
</comment>
<dbReference type="PANTHER" id="PTHR32309">
    <property type="entry name" value="TYROSINE-PROTEIN KINASE"/>
    <property type="match status" value="1"/>
</dbReference>
<sequence>MHDIVEQLLGYLRGIWRYRWYALGLAWIVCIAGWVGVQRLPDQFEASARVYVDTQSILRPLLRGLTVDVNTDSQVQLMTRTLLSRPNLEKVARMTDLDLKARDTKQMDELIDGLAKNISLRSAGRENLYSIVYQDRDPQFAKKVVQSLLTIFVENALGETRQDSDSAQRFLDKQIAEYEARLLAAEERVKTFKRQNVGVMPDSGQDHYARMQTLSGQLAAARLELRESEQRRDALSQQIEGELPTFGYGNRSPAADPKRANITLPVDARIQGMQERLDQLLLQFTDKHPDVIAVRQTLADLKKQRDAEMAEITRSMTATASAENDGNGMPVPAGVSNPLYQQLKLTLSQEEANIAAIKVRVQEYESRLTEMQKLVNSVPEIEAQLKALNRDYEVTRQNYDQLLARRESARLSQQAGQTNEDIRFKVIDPPRVPNTPTGPNRLALMTTVFVAGLGAGLVLAFLMSQLRPTFDNRRILTEITSLPVLGSVSMIVSPQVLRRQKIGLISYAGIGAMLVIVYAGLAVAQATGYRFL</sequence>
<dbReference type="GO" id="GO:0005886">
    <property type="term" value="C:plasma membrane"/>
    <property type="evidence" value="ECO:0007669"/>
    <property type="project" value="TreeGrafter"/>
</dbReference>
<gene>
    <name evidence="4" type="ORF">EV699_103224</name>
</gene>
<evidence type="ECO:0000256" key="1">
    <source>
        <dbReference type="SAM" id="Coils"/>
    </source>
</evidence>
<feature type="coiled-coil region" evidence="1">
    <location>
        <begin position="340"/>
        <end position="405"/>
    </location>
</feature>
<feature type="coiled-coil region" evidence="1">
    <location>
        <begin position="168"/>
        <end position="238"/>
    </location>
</feature>
<feature type="transmembrane region" description="Helical" evidence="2">
    <location>
        <begin position="20"/>
        <end position="37"/>
    </location>
</feature>
<dbReference type="RefSeq" id="WP_132538978.1">
    <property type="nucleotide sequence ID" value="NZ_SLWY01000003.1"/>
</dbReference>
<reference evidence="4 5" key="1">
    <citation type="submission" date="2019-03" db="EMBL/GenBank/DDBJ databases">
        <title>Genomic Encyclopedia of Type Strains, Phase IV (KMG-IV): sequencing the most valuable type-strain genomes for metagenomic binning, comparative biology and taxonomic classification.</title>
        <authorList>
            <person name="Goeker M."/>
        </authorList>
    </citation>
    <scope>NUCLEOTIDE SEQUENCE [LARGE SCALE GENOMIC DNA]</scope>
    <source>
        <strain evidence="4 5">DSM 25287</strain>
    </source>
</reference>
<keyword evidence="1" id="KW-0175">Coiled coil</keyword>
<evidence type="ECO:0000259" key="3">
    <source>
        <dbReference type="Pfam" id="PF13807"/>
    </source>
</evidence>
<dbReference type="PANTHER" id="PTHR32309:SF13">
    <property type="entry name" value="FERRIC ENTEROBACTIN TRANSPORT PROTEIN FEPE"/>
    <property type="match status" value="1"/>
</dbReference>
<dbReference type="Pfam" id="PF13807">
    <property type="entry name" value="GNVR"/>
    <property type="match status" value="1"/>
</dbReference>
<feature type="transmembrane region" description="Helical" evidence="2">
    <location>
        <begin position="442"/>
        <end position="463"/>
    </location>
</feature>
<dbReference type="OrthoDB" id="9795292at2"/>
<dbReference type="Proteomes" id="UP000295765">
    <property type="component" value="Unassembled WGS sequence"/>
</dbReference>
<dbReference type="InterPro" id="IPR014345">
    <property type="entry name" value="XrtA_polysacc_chain"/>
</dbReference>
<accession>A0A4R2LCB9</accession>
<organism evidence="4 5">
    <name type="scientific">Plasticicumulans lactativorans</name>
    <dbReference type="NCBI Taxonomy" id="1133106"/>
    <lineage>
        <taxon>Bacteria</taxon>
        <taxon>Pseudomonadati</taxon>
        <taxon>Pseudomonadota</taxon>
        <taxon>Gammaproteobacteria</taxon>
        <taxon>Candidatus Competibacteraceae</taxon>
        <taxon>Plasticicumulans</taxon>
    </lineage>
</organism>
<keyword evidence="2" id="KW-0472">Membrane</keyword>
<name>A0A4R2LCB9_9GAMM</name>
<keyword evidence="2" id="KW-1133">Transmembrane helix</keyword>
<keyword evidence="2" id="KW-0812">Transmembrane</keyword>
<dbReference type="EMBL" id="SLWY01000003">
    <property type="protein sequence ID" value="TCO83174.1"/>
    <property type="molecule type" value="Genomic_DNA"/>
</dbReference>
<evidence type="ECO:0000313" key="4">
    <source>
        <dbReference type="EMBL" id="TCO83174.1"/>
    </source>
</evidence>
<evidence type="ECO:0000256" key="2">
    <source>
        <dbReference type="SAM" id="Phobius"/>
    </source>
</evidence>
<feature type="domain" description="Tyrosine-protein kinase G-rich" evidence="3">
    <location>
        <begin position="387"/>
        <end position="462"/>
    </location>
</feature>
<dbReference type="InterPro" id="IPR050445">
    <property type="entry name" value="Bact_polysacc_biosynth/exp"/>
</dbReference>
<dbReference type="GO" id="GO:0004713">
    <property type="term" value="F:protein tyrosine kinase activity"/>
    <property type="evidence" value="ECO:0007669"/>
    <property type="project" value="TreeGrafter"/>
</dbReference>
<feature type="transmembrane region" description="Helical" evidence="2">
    <location>
        <begin position="504"/>
        <end position="524"/>
    </location>
</feature>
<dbReference type="InterPro" id="IPR032807">
    <property type="entry name" value="GNVR"/>
</dbReference>
<proteinExistence type="predicted"/>
<dbReference type="NCBIfam" id="TIGR03007">
    <property type="entry name" value="pepcterm_ChnLen"/>
    <property type="match status" value="1"/>
</dbReference>
<dbReference type="AlphaFoldDB" id="A0A4R2LCB9"/>
<protein>
    <submittedName>
        <fullName evidence="4">Polysaccharide chain length determinant protein (PEP-CTERM system associated)</fullName>
    </submittedName>
</protein>
<keyword evidence="5" id="KW-1185">Reference proteome</keyword>
<evidence type="ECO:0000313" key="5">
    <source>
        <dbReference type="Proteomes" id="UP000295765"/>
    </source>
</evidence>